<protein>
    <submittedName>
        <fullName evidence="7">2-hydroxyacid dehydrogenase</fullName>
    </submittedName>
</protein>
<dbReference type="NCBIfam" id="NF005069">
    <property type="entry name" value="PRK06487.1"/>
    <property type="match status" value="1"/>
</dbReference>
<dbReference type="PROSITE" id="PS00671">
    <property type="entry name" value="D_2_HYDROXYACID_DH_3"/>
    <property type="match status" value="1"/>
</dbReference>
<dbReference type="KEGG" id="nik:F5I99_12030"/>
<evidence type="ECO:0000313" key="8">
    <source>
        <dbReference type="Proteomes" id="UP000325606"/>
    </source>
</evidence>
<dbReference type="InterPro" id="IPR006140">
    <property type="entry name" value="D-isomer_DH_NAD-bd"/>
</dbReference>
<dbReference type="InterPro" id="IPR006139">
    <property type="entry name" value="D-isomer_2_OHA_DH_cat_dom"/>
</dbReference>
<evidence type="ECO:0000256" key="3">
    <source>
        <dbReference type="ARBA" id="ARBA00023027"/>
    </source>
</evidence>
<dbReference type="InterPro" id="IPR029753">
    <property type="entry name" value="D-isomer_DH_CS"/>
</dbReference>
<dbReference type="Gene3D" id="3.40.50.720">
    <property type="entry name" value="NAD(P)-binding Rossmann-like Domain"/>
    <property type="match status" value="2"/>
</dbReference>
<proteinExistence type="inferred from homology"/>
<sequence>MRAVFLDSLSLDDLDLTPLEAELSELVVYPGSLPEQVAERIQGFDIVITNKALLPAEVIQASAALKLICVVATGVNNVDIEAANAAGIPVYNCQGYGTGSVAQHVLMLMLVMHTRFVDYKAAVEQGRWNQSSQFCLLDYPILELRGRTLGIIGYGELGAEVKRLAEAFGMKVLIAARPGTQATPGRLPLAELLPQIDVLSLHCPLTEATRDLIDADALALMPSGSYLVNAARGGIVNETALADALRSGHLAGAATDVLTAEPPQNGNLLLDAEIPNLLVTPHCAWGSRQARETIIRQTCGNIQAWLQGSNQRRVN</sequence>
<dbReference type="InterPro" id="IPR050418">
    <property type="entry name" value="D-iso_2-hydroxyacid_DH_PdxB"/>
</dbReference>
<organism evidence="7 8">
    <name type="scientific">Nitrincola iocasae</name>
    <dbReference type="NCBI Taxonomy" id="2614693"/>
    <lineage>
        <taxon>Bacteria</taxon>
        <taxon>Pseudomonadati</taxon>
        <taxon>Pseudomonadota</taxon>
        <taxon>Gammaproteobacteria</taxon>
        <taxon>Oceanospirillales</taxon>
        <taxon>Oceanospirillaceae</taxon>
        <taxon>Nitrincola</taxon>
    </lineage>
</organism>
<dbReference type="PANTHER" id="PTHR43761:SF1">
    <property type="entry name" value="D-ISOMER SPECIFIC 2-HYDROXYACID DEHYDROGENASE CATALYTIC DOMAIN-CONTAINING PROTEIN-RELATED"/>
    <property type="match status" value="1"/>
</dbReference>
<dbReference type="EMBL" id="CP044222">
    <property type="protein sequence ID" value="QEW07176.1"/>
    <property type="molecule type" value="Genomic_DNA"/>
</dbReference>
<dbReference type="GO" id="GO:0016616">
    <property type="term" value="F:oxidoreductase activity, acting on the CH-OH group of donors, NAD or NADP as acceptor"/>
    <property type="evidence" value="ECO:0007669"/>
    <property type="project" value="InterPro"/>
</dbReference>
<feature type="domain" description="D-isomer specific 2-hydroxyacid dehydrogenase NAD-binding" evidence="6">
    <location>
        <begin position="106"/>
        <end position="284"/>
    </location>
</feature>
<accession>A0A5J6LFP8</accession>
<dbReference type="Proteomes" id="UP000325606">
    <property type="component" value="Chromosome"/>
</dbReference>
<keyword evidence="8" id="KW-1185">Reference proteome</keyword>
<evidence type="ECO:0000256" key="2">
    <source>
        <dbReference type="ARBA" id="ARBA00023002"/>
    </source>
</evidence>
<dbReference type="CDD" id="cd12162">
    <property type="entry name" value="2-Hacid_dh_4"/>
    <property type="match status" value="1"/>
</dbReference>
<dbReference type="SUPFAM" id="SSF51735">
    <property type="entry name" value="NAD(P)-binding Rossmann-fold domains"/>
    <property type="match status" value="1"/>
</dbReference>
<dbReference type="PANTHER" id="PTHR43761">
    <property type="entry name" value="D-ISOMER SPECIFIC 2-HYDROXYACID DEHYDROGENASE FAMILY PROTEIN (AFU_ORTHOLOGUE AFUA_1G13630)"/>
    <property type="match status" value="1"/>
</dbReference>
<evidence type="ECO:0000256" key="4">
    <source>
        <dbReference type="RuleBase" id="RU003719"/>
    </source>
</evidence>
<dbReference type="AlphaFoldDB" id="A0A5J6LFP8"/>
<keyword evidence="2 4" id="KW-0560">Oxidoreductase</keyword>
<gene>
    <name evidence="7" type="ORF">F5I99_12030</name>
</gene>
<evidence type="ECO:0000259" key="6">
    <source>
        <dbReference type="Pfam" id="PF02826"/>
    </source>
</evidence>
<evidence type="ECO:0000256" key="1">
    <source>
        <dbReference type="ARBA" id="ARBA00005854"/>
    </source>
</evidence>
<dbReference type="InterPro" id="IPR036291">
    <property type="entry name" value="NAD(P)-bd_dom_sf"/>
</dbReference>
<evidence type="ECO:0000313" key="7">
    <source>
        <dbReference type="EMBL" id="QEW07176.1"/>
    </source>
</evidence>
<reference evidence="7 8" key="1">
    <citation type="submission" date="2019-09" db="EMBL/GenBank/DDBJ databases">
        <title>Nitrincola iocasae sp. nov., a bacterium isolated from the sediment collected at a cold seep field in South China Sea.</title>
        <authorList>
            <person name="Zhang H."/>
            <person name="Wang H."/>
            <person name="Li C."/>
        </authorList>
    </citation>
    <scope>NUCLEOTIDE SEQUENCE [LARGE SCALE GENOMIC DNA]</scope>
    <source>
        <strain evidence="7 8">KXZD1103</strain>
    </source>
</reference>
<keyword evidence="3" id="KW-0520">NAD</keyword>
<feature type="domain" description="D-isomer specific 2-hydroxyacid dehydrogenase catalytic" evidence="5">
    <location>
        <begin position="11"/>
        <end position="314"/>
    </location>
</feature>
<name>A0A5J6LFP8_9GAMM</name>
<dbReference type="Pfam" id="PF02826">
    <property type="entry name" value="2-Hacid_dh_C"/>
    <property type="match status" value="1"/>
</dbReference>
<evidence type="ECO:0000259" key="5">
    <source>
        <dbReference type="Pfam" id="PF00389"/>
    </source>
</evidence>
<dbReference type="RefSeq" id="WP_151056324.1">
    <property type="nucleotide sequence ID" value="NZ_CP044222.1"/>
</dbReference>
<dbReference type="GO" id="GO:0051287">
    <property type="term" value="F:NAD binding"/>
    <property type="evidence" value="ECO:0007669"/>
    <property type="project" value="InterPro"/>
</dbReference>
<comment type="similarity">
    <text evidence="1 4">Belongs to the D-isomer specific 2-hydroxyacid dehydrogenase family.</text>
</comment>
<dbReference type="Pfam" id="PF00389">
    <property type="entry name" value="2-Hacid_dh"/>
    <property type="match status" value="1"/>
</dbReference>
<dbReference type="SUPFAM" id="SSF52283">
    <property type="entry name" value="Formate/glycerate dehydrogenase catalytic domain-like"/>
    <property type="match status" value="1"/>
</dbReference>